<organism evidence="1 2">
    <name type="scientific">Paenibacillus alvei</name>
    <name type="common">Bacillus alvei</name>
    <dbReference type="NCBI Taxonomy" id="44250"/>
    <lineage>
        <taxon>Bacteria</taxon>
        <taxon>Bacillati</taxon>
        <taxon>Bacillota</taxon>
        <taxon>Bacilli</taxon>
        <taxon>Bacillales</taxon>
        <taxon>Paenibacillaceae</taxon>
        <taxon>Paenibacillus</taxon>
    </lineage>
</organism>
<protein>
    <submittedName>
        <fullName evidence="1">Uncharacterized protein</fullName>
    </submittedName>
</protein>
<proteinExistence type="predicted"/>
<evidence type="ECO:0000313" key="2">
    <source>
        <dbReference type="Proteomes" id="UP000304148"/>
    </source>
</evidence>
<dbReference type="AlphaFoldDB" id="A0A383RGJ5"/>
<accession>A0A383RGJ5</accession>
<gene>
    <name evidence="1" type="ORF">PBLR_14637</name>
</gene>
<sequence length="83" mass="9744">MRWGSPVLWLIGLYLWMKVEYARQERRMLSLQIPEPNEPGAFWIDFWTLKHGKGEKLDEEQIGVHITDGDGTAYGRAVVRMRL</sequence>
<dbReference type="Proteomes" id="UP000304148">
    <property type="component" value="Chromosome"/>
</dbReference>
<reference evidence="2" key="1">
    <citation type="submission" date="2018-08" db="EMBL/GenBank/DDBJ databases">
        <authorList>
            <person name="Chevrot R."/>
        </authorList>
    </citation>
    <scope>NUCLEOTIDE SEQUENCE [LARGE SCALE GENOMIC DNA]</scope>
</reference>
<name>A0A383RGJ5_PAEAL</name>
<dbReference type="EMBL" id="LS992241">
    <property type="protein sequence ID" value="SYX86215.1"/>
    <property type="molecule type" value="Genomic_DNA"/>
</dbReference>
<evidence type="ECO:0000313" key="1">
    <source>
        <dbReference type="EMBL" id="SYX86215.1"/>
    </source>
</evidence>